<feature type="domain" description="Secretion system C-terminal sorting" evidence="3">
    <location>
        <begin position="39"/>
        <end position="108"/>
    </location>
</feature>
<dbReference type="NCBIfam" id="TIGR04183">
    <property type="entry name" value="Por_Secre_tail"/>
    <property type="match status" value="1"/>
</dbReference>
<keyword evidence="5" id="KW-1185">Reference proteome</keyword>
<accession>A0ABR7V8M4</accession>
<protein>
    <submittedName>
        <fullName evidence="4">T9SS type A sorting domain-containing protein</fullName>
    </submittedName>
</protein>
<keyword evidence="1 2" id="KW-0732">Signal</keyword>
<evidence type="ECO:0000259" key="3">
    <source>
        <dbReference type="Pfam" id="PF18962"/>
    </source>
</evidence>
<feature type="chain" id="PRO_5046698124" evidence="2">
    <location>
        <begin position="24"/>
        <end position="113"/>
    </location>
</feature>
<evidence type="ECO:0000313" key="5">
    <source>
        <dbReference type="Proteomes" id="UP000598350"/>
    </source>
</evidence>
<gene>
    <name evidence="4" type="ORF">HPE63_05045</name>
</gene>
<evidence type="ECO:0000256" key="1">
    <source>
        <dbReference type="ARBA" id="ARBA00022729"/>
    </source>
</evidence>
<name>A0ABR7V8M4_9FLAO</name>
<proteinExistence type="predicted"/>
<dbReference type="Proteomes" id="UP000598350">
    <property type="component" value="Unassembled WGS sequence"/>
</dbReference>
<dbReference type="Pfam" id="PF18962">
    <property type="entry name" value="Por_Secre_tail"/>
    <property type="match status" value="1"/>
</dbReference>
<evidence type="ECO:0000313" key="4">
    <source>
        <dbReference type="EMBL" id="MBD0850028.1"/>
    </source>
</evidence>
<dbReference type="InterPro" id="IPR026444">
    <property type="entry name" value="Secre_tail"/>
</dbReference>
<organism evidence="4 5">
    <name type="scientific">Maribacter arenosus</name>
    <dbReference type="NCBI Taxonomy" id="1854708"/>
    <lineage>
        <taxon>Bacteria</taxon>
        <taxon>Pseudomonadati</taxon>
        <taxon>Bacteroidota</taxon>
        <taxon>Flavobacteriia</taxon>
        <taxon>Flavobacteriales</taxon>
        <taxon>Flavobacteriaceae</taxon>
        <taxon>Maribacter</taxon>
    </lineage>
</organism>
<sequence length="113" mass="12428">MKRAISILALIFFCAVGSGQVNSDSFGGQENQTVQKIKVFPNPATNVVNILGLTNSAKADILISDVYGNALLKHQWHIKNNAINIPIATLEPGIYMVTIISPEQKVQTRFYKK</sequence>
<reference evidence="4 5" key="1">
    <citation type="submission" date="2020-05" db="EMBL/GenBank/DDBJ databases">
        <title>The draft genome sequence of Maribacter arenosus CAU 1321.</title>
        <authorList>
            <person name="Mu L."/>
        </authorList>
    </citation>
    <scope>NUCLEOTIDE SEQUENCE [LARGE SCALE GENOMIC DNA]</scope>
    <source>
        <strain evidence="4 5">CAU 1321</strain>
    </source>
</reference>
<dbReference type="EMBL" id="JABTCG010000002">
    <property type="protein sequence ID" value="MBD0850028.1"/>
    <property type="molecule type" value="Genomic_DNA"/>
</dbReference>
<dbReference type="RefSeq" id="WP_188313175.1">
    <property type="nucleotide sequence ID" value="NZ_JABTCG010000002.1"/>
</dbReference>
<comment type="caution">
    <text evidence="4">The sequence shown here is derived from an EMBL/GenBank/DDBJ whole genome shotgun (WGS) entry which is preliminary data.</text>
</comment>
<evidence type="ECO:0000256" key="2">
    <source>
        <dbReference type="SAM" id="SignalP"/>
    </source>
</evidence>
<feature type="signal peptide" evidence="2">
    <location>
        <begin position="1"/>
        <end position="23"/>
    </location>
</feature>